<keyword evidence="3" id="KW-0378">Hydrolase</keyword>
<dbReference type="Pfam" id="PF00271">
    <property type="entry name" value="Helicase_C"/>
    <property type="match status" value="1"/>
</dbReference>
<dbReference type="STRING" id="50429.A0A2B4RWV2"/>
<dbReference type="InterPro" id="IPR027417">
    <property type="entry name" value="P-loop_NTPase"/>
</dbReference>
<evidence type="ECO:0000259" key="9">
    <source>
        <dbReference type="PROSITE" id="PS51195"/>
    </source>
</evidence>
<feature type="domain" description="Helicase ATP-binding" evidence="7">
    <location>
        <begin position="251"/>
        <end position="429"/>
    </location>
</feature>
<dbReference type="InterPro" id="IPR011545">
    <property type="entry name" value="DEAD/DEAH_box_helicase_dom"/>
</dbReference>
<dbReference type="Proteomes" id="UP000225706">
    <property type="component" value="Unassembled WGS sequence"/>
</dbReference>
<dbReference type="GO" id="GO:0016787">
    <property type="term" value="F:hydrolase activity"/>
    <property type="evidence" value="ECO:0007669"/>
    <property type="project" value="UniProtKB-KW"/>
</dbReference>
<protein>
    <recommendedName>
        <fullName evidence="1">RNA helicase</fullName>
        <ecNumber evidence="1">3.6.4.13</ecNumber>
    </recommendedName>
</protein>
<dbReference type="OrthoDB" id="10256233at2759"/>
<keyword evidence="2" id="KW-0547">Nucleotide-binding</keyword>
<evidence type="ECO:0000259" key="8">
    <source>
        <dbReference type="PROSITE" id="PS51194"/>
    </source>
</evidence>
<evidence type="ECO:0000313" key="11">
    <source>
        <dbReference type="Proteomes" id="UP000225706"/>
    </source>
</evidence>
<gene>
    <name evidence="10" type="primary">RH47</name>
    <name evidence="10" type="ORF">AWC38_SpisGene12523</name>
</gene>
<dbReference type="InterPro" id="IPR044742">
    <property type="entry name" value="DEAD/DEAH_RhlB"/>
</dbReference>
<dbReference type="GO" id="GO:0003723">
    <property type="term" value="F:RNA binding"/>
    <property type="evidence" value="ECO:0007669"/>
    <property type="project" value="TreeGrafter"/>
</dbReference>
<dbReference type="EMBL" id="LSMT01000224">
    <property type="protein sequence ID" value="PFX22934.1"/>
    <property type="molecule type" value="Genomic_DNA"/>
</dbReference>
<dbReference type="InterPro" id="IPR050547">
    <property type="entry name" value="DEAD_box_RNA_helicases"/>
</dbReference>
<evidence type="ECO:0000259" key="7">
    <source>
        <dbReference type="PROSITE" id="PS51192"/>
    </source>
</evidence>
<evidence type="ECO:0000256" key="6">
    <source>
        <dbReference type="PROSITE-ProRule" id="PRU00552"/>
    </source>
</evidence>
<keyword evidence="4 10" id="KW-0347">Helicase</keyword>
<dbReference type="InterPro" id="IPR001650">
    <property type="entry name" value="Helicase_C-like"/>
</dbReference>
<reference evidence="11" key="1">
    <citation type="journal article" date="2017" name="bioRxiv">
        <title>Comparative analysis of the genomes of Stylophora pistillata and Acropora digitifera provides evidence for extensive differences between species of corals.</title>
        <authorList>
            <person name="Voolstra C.R."/>
            <person name="Li Y."/>
            <person name="Liew Y.J."/>
            <person name="Baumgarten S."/>
            <person name="Zoccola D."/>
            <person name="Flot J.-F."/>
            <person name="Tambutte S."/>
            <person name="Allemand D."/>
            <person name="Aranda M."/>
        </authorList>
    </citation>
    <scope>NUCLEOTIDE SEQUENCE [LARGE SCALE GENOMIC DNA]</scope>
</reference>
<keyword evidence="11" id="KW-1185">Reference proteome</keyword>
<dbReference type="EC" id="3.6.4.13" evidence="1"/>
<evidence type="ECO:0000256" key="5">
    <source>
        <dbReference type="ARBA" id="ARBA00022840"/>
    </source>
</evidence>
<dbReference type="InterPro" id="IPR014001">
    <property type="entry name" value="Helicase_ATP-bd"/>
</dbReference>
<organism evidence="10 11">
    <name type="scientific">Stylophora pistillata</name>
    <name type="common">Smooth cauliflower coral</name>
    <dbReference type="NCBI Taxonomy" id="50429"/>
    <lineage>
        <taxon>Eukaryota</taxon>
        <taxon>Metazoa</taxon>
        <taxon>Cnidaria</taxon>
        <taxon>Anthozoa</taxon>
        <taxon>Hexacorallia</taxon>
        <taxon>Scleractinia</taxon>
        <taxon>Astrocoeniina</taxon>
        <taxon>Pocilloporidae</taxon>
        <taxon>Stylophora</taxon>
    </lineage>
</organism>
<feature type="domain" description="DEAD-box RNA helicase Q" evidence="9">
    <location>
        <begin position="220"/>
        <end position="248"/>
    </location>
</feature>
<dbReference type="Pfam" id="PF00270">
    <property type="entry name" value="DEAD"/>
    <property type="match status" value="1"/>
</dbReference>
<feature type="short sequence motif" description="Q motif" evidence="6">
    <location>
        <begin position="220"/>
        <end position="248"/>
    </location>
</feature>
<dbReference type="PANTHER" id="PTHR47963">
    <property type="entry name" value="DEAD-BOX ATP-DEPENDENT RNA HELICASE 47, MITOCHONDRIAL"/>
    <property type="match status" value="1"/>
</dbReference>
<evidence type="ECO:0000256" key="2">
    <source>
        <dbReference type="ARBA" id="ARBA00022741"/>
    </source>
</evidence>
<name>A0A2B4RWV2_STYPI</name>
<proteinExistence type="predicted"/>
<evidence type="ECO:0000256" key="1">
    <source>
        <dbReference type="ARBA" id="ARBA00012552"/>
    </source>
</evidence>
<dbReference type="PANTHER" id="PTHR47963:SF8">
    <property type="entry name" value="ATP-DEPENDENT RNA HELICASE DEAD"/>
    <property type="match status" value="1"/>
</dbReference>
<dbReference type="PROSITE" id="PS51194">
    <property type="entry name" value="HELICASE_CTER"/>
    <property type="match status" value="1"/>
</dbReference>
<dbReference type="GO" id="GO:0005524">
    <property type="term" value="F:ATP binding"/>
    <property type="evidence" value="ECO:0007669"/>
    <property type="project" value="UniProtKB-KW"/>
</dbReference>
<dbReference type="CDD" id="cd00268">
    <property type="entry name" value="DEADc"/>
    <property type="match status" value="1"/>
</dbReference>
<accession>A0A2B4RWV2</accession>
<dbReference type="PROSITE" id="PS51192">
    <property type="entry name" value="HELICASE_ATP_BIND_1"/>
    <property type="match status" value="1"/>
</dbReference>
<dbReference type="SMART" id="SM00490">
    <property type="entry name" value="HELICc"/>
    <property type="match status" value="1"/>
</dbReference>
<dbReference type="InterPro" id="IPR014014">
    <property type="entry name" value="RNA_helicase_DEAD_Q_motif"/>
</dbReference>
<feature type="domain" description="Helicase C-terminal" evidence="8">
    <location>
        <begin position="471"/>
        <end position="619"/>
    </location>
</feature>
<keyword evidence="5" id="KW-0067">ATP-binding</keyword>
<dbReference type="SMART" id="SM00487">
    <property type="entry name" value="DEXDc"/>
    <property type="match status" value="1"/>
</dbReference>
<evidence type="ECO:0000313" key="10">
    <source>
        <dbReference type="EMBL" id="PFX22934.1"/>
    </source>
</evidence>
<dbReference type="SUPFAM" id="SSF52540">
    <property type="entry name" value="P-loop containing nucleoside triphosphate hydrolases"/>
    <property type="match status" value="2"/>
</dbReference>
<evidence type="ECO:0000256" key="3">
    <source>
        <dbReference type="ARBA" id="ARBA00022801"/>
    </source>
</evidence>
<dbReference type="Gene3D" id="3.40.50.300">
    <property type="entry name" value="P-loop containing nucleotide triphosphate hydrolases"/>
    <property type="match status" value="2"/>
</dbReference>
<evidence type="ECO:0000256" key="4">
    <source>
        <dbReference type="ARBA" id="ARBA00022806"/>
    </source>
</evidence>
<comment type="caution">
    <text evidence="10">The sequence shown here is derived from an EMBL/GenBank/DDBJ whole genome shotgun (WGS) entry which is preliminary data.</text>
</comment>
<sequence>MGSLKTPGRNLSSHVEGTHSNTNIEFYRLKVRPVADDFTMKPFYVKSIFLQPLLRCTFFPCHINNVRCLASKPRNEGELSGVTGIRRKGVKKEKKRDPDEEFMQLWSTTEGYIQNVFKERRTGIKSTKENYRNTFVTPNVTTLPIVSELTKEEREDLLDDDGTTEFRIPTAEDFARLTPVYKSLTEEELDGEKIFERKEESDEKDRENDESDVIDTSKILSFEDFDLHPKLIQKLKLYGIVTPTNIQKQAIPIVLKGKSLLIQSETGSGKTMVFLLPTLQSPGKTFGTIIIVPTRELASQMLFEARRLLSDKAVVESFVSGVDLRKQEARLKDKAKKPLIAIGTPKRILEIIEKDPALVQRTKRIIIDEVDKVLLPLHKRSSFKRLTHRANYPRAAKTVVEIILQLSKVKYIQMIGASATVNDVLQEDLTEIGWGDHVKLVQSSTLEGWPCKVPPCIKHQYVICDESVGLTKAQALARVFRESSQKSGLVFIHRLLSVDDFVWELRDLGLNAVALYQKVANQDPEEYEKFLTEFQTGQINIVVGTEETVRGLDFKELDHVYLTEVARNIDAYLHLAGRVGRQGRPGTATTLVSVQNPRDEKRMQMEYRRLNLPFERIVL</sequence>
<dbReference type="GO" id="GO:0003724">
    <property type="term" value="F:RNA helicase activity"/>
    <property type="evidence" value="ECO:0007669"/>
    <property type="project" value="UniProtKB-EC"/>
</dbReference>
<dbReference type="AlphaFoldDB" id="A0A2B4RWV2"/>
<dbReference type="PROSITE" id="PS51195">
    <property type="entry name" value="Q_MOTIF"/>
    <property type="match status" value="1"/>
</dbReference>